<dbReference type="CDD" id="cd00051">
    <property type="entry name" value="EFh"/>
    <property type="match status" value="1"/>
</dbReference>
<gene>
    <name evidence="4" type="ORF">SAMN05660284_02113</name>
</gene>
<evidence type="ECO:0000313" key="4">
    <source>
        <dbReference type="EMBL" id="SFN71487.1"/>
    </source>
</evidence>
<dbReference type="Pfam" id="PF13499">
    <property type="entry name" value="EF-hand_7"/>
    <property type="match status" value="1"/>
</dbReference>
<dbReference type="STRING" id="83765.SAMN05660284_02113"/>
<dbReference type="Proteomes" id="UP000242869">
    <property type="component" value="Unassembled WGS sequence"/>
</dbReference>
<dbReference type="RefSeq" id="WP_177187857.1">
    <property type="nucleotide sequence ID" value="NZ_FOVE01000015.1"/>
</dbReference>
<evidence type="ECO:0000313" key="5">
    <source>
        <dbReference type="Proteomes" id="UP000242869"/>
    </source>
</evidence>
<organism evidence="4 5">
    <name type="scientific">Formivibrio citricus</name>
    <dbReference type="NCBI Taxonomy" id="83765"/>
    <lineage>
        <taxon>Bacteria</taxon>
        <taxon>Pseudomonadati</taxon>
        <taxon>Pseudomonadota</taxon>
        <taxon>Betaproteobacteria</taxon>
        <taxon>Neisseriales</taxon>
        <taxon>Chitinibacteraceae</taxon>
        <taxon>Formivibrio</taxon>
    </lineage>
</organism>
<feature type="region of interest" description="Disordered" evidence="1">
    <location>
        <begin position="117"/>
        <end position="151"/>
    </location>
</feature>
<accession>A0A1I5B9X6</accession>
<feature type="domain" description="EF-hand" evidence="3">
    <location>
        <begin position="88"/>
        <end position="123"/>
    </location>
</feature>
<dbReference type="EMBL" id="FOVE01000015">
    <property type="protein sequence ID" value="SFN71487.1"/>
    <property type="molecule type" value="Genomic_DNA"/>
</dbReference>
<sequence>MKTLMKTLLLTAAVALAYPALAADPVPASRPARPDITKEQFMKQAQARFDAMDANKDGKITAEERAAHRPGRGMGPGAKAPAEITKEQHMKYAEQHFNAMDANKDGKITAEERRAMRHGKAGMKRGGCGPDGRGSGPRGACVPPASAPAAK</sequence>
<evidence type="ECO:0000256" key="1">
    <source>
        <dbReference type="SAM" id="MobiDB-lite"/>
    </source>
</evidence>
<dbReference type="PROSITE" id="PS50222">
    <property type="entry name" value="EF_HAND_2"/>
    <property type="match status" value="2"/>
</dbReference>
<dbReference type="AlphaFoldDB" id="A0A1I5B9X6"/>
<proteinExistence type="predicted"/>
<dbReference type="Gene3D" id="1.10.238.10">
    <property type="entry name" value="EF-hand"/>
    <property type="match status" value="2"/>
</dbReference>
<name>A0A1I5B9X6_9NEIS</name>
<dbReference type="InterPro" id="IPR002048">
    <property type="entry name" value="EF_hand_dom"/>
</dbReference>
<keyword evidence="2" id="KW-0732">Signal</keyword>
<feature type="compositionally biased region" description="Gly residues" evidence="1">
    <location>
        <begin position="124"/>
        <end position="137"/>
    </location>
</feature>
<protein>
    <submittedName>
        <fullName evidence="4">EF hand</fullName>
    </submittedName>
</protein>
<dbReference type="InterPro" id="IPR011992">
    <property type="entry name" value="EF-hand-dom_pair"/>
</dbReference>
<evidence type="ECO:0000256" key="2">
    <source>
        <dbReference type="SAM" id="SignalP"/>
    </source>
</evidence>
<dbReference type="SUPFAM" id="SSF47473">
    <property type="entry name" value="EF-hand"/>
    <property type="match status" value="1"/>
</dbReference>
<keyword evidence="5" id="KW-1185">Reference proteome</keyword>
<feature type="chain" id="PRO_5017323243" evidence="2">
    <location>
        <begin position="23"/>
        <end position="151"/>
    </location>
</feature>
<feature type="domain" description="EF-hand" evidence="3">
    <location>
        <begin position="40"/>
        <end position="75"/>
    </location>
</feature>
<feature type="signal peptide" evidence="2">
    <location>
        <begin position="1"/>
        <end position="22"/>
    </location>
</feature>
<reference evidence="5" key="1">
    <citation type="submission" date="2016-10" db="EMBL/GenBank/DDBJ databases">
        <authorList>
            <person name="Varghese N."/>
            <person name="Submissions S."/>
        </authorList>
    </citation>
    <scope>NUCLEOTIDE SEQUENCE [LARGE SCALE GENOMIC DNA]</scope>
    <source>
        <strain evidence="5">DSM 6150</strain>
    </source>
</reference>
<evidence type="ECO:0000259" key="3">
    <source>
        <dbReference type="PROSITE" id="PS50222"/>
    </source>
</evidence>
<dbReference type="GO" id="GO:0005509">
    <property type="term" value="F:calcium ion binding"/>
    <property type="evidence" value="ECO:0007669"/>
    <property type="project" value="InterPro"/>
</dbReference>